<dbReference type="AlphaFoldDB" id="A0A1I6S617"/>
<dbReference type="InterPro" id="IPR032508">
    <property type="entry name" value="FecR_C"/>
</dbReference>
<feature type="domain" description="FecR protein" evidence="2">
    <location>
        <begin position="164"/>
        <end position="262"/>
    </location>
</feature>
<name>A0A1I6S617_9FLAO</name>
<keyword evidence="1" id="KW-1133">Transmembrane helix</keyword>
<accession>A0A1I6S617</accession>
<proteinExistence type="predicted"/>
<dbReference type="Pfam" id="PF16344">
    <property type="entry name" value="FecR_C"/>
    <property type="match status" value="1"/>
</dbReference>
<keyword evidence="1" id="KW-0812">Transmembrane</keyword>
<feature type="domain" description="Protein FecR C-terminal" evidence="3">
    <location>
        <begin position="306"/>
        <end position="373"/>
    </location>
</feature>
<dbReference type="PIRSF" id="PIRSF018266">
    <property type="entry name" value="FecR"/>
    <property type="match status" value="1"/>
</dbReference>
<evidence type="ECO:0000256" key="1">
    <source>
        <dbReference type="SAM" id="Phobius"/>
    </source>
</evidence>
<dbReference type="PANTHER" id="PTHR30273:SF2">
    <property type="entry name" value="PROTEIN FECR"/>
    <property type="match status" value="1"/>
</dbReference>
<organism evidence="4 5">
    <name type="scientific">Zhouia amylolytica</name>
    <dbReference type="NCBI Taxonomy" id="376730"/>
    <lineage>
        <taxon>Bacteria</taxon>
        <taxon>Pseudomonadati</taxon>
        <taxon>Bacteroidota</taxon>
        <taxon>Flavobacteriia</taxon>
        <taxon>Flavobacteriales</taxon>
        <taxon>Flavobacteriaceae</taxon>
        <taxon>Zhouia</taxon>
    </lineage>
</organism>
<protein>
    <submittedName>
        <fullName evidence="4">FecR family protein</fullName>
    </submittedName>
</protein>
<dbReference type="Gene3D" id="3.55.50.30">
    <property type="match status" value="1"/>
</dbReference>
<evidence type="ECO:0000313" key="4">
    <source>
        <dbReference type="EMBL" id="SFS72218.1"/>
    </source>
</evidence>
<evidence type="ECO:0000259" key="2">
    <source>
        <dbReference type="Pfam" id="PF04773"/>
    </source>
</evidence>
<sequence length="375" mass="42523">MEFKLILKKINNELTEKEQILFDEWYAESEIHRQYYKNVIKNYGKSLDGIDVEVAYKNLVPKLRRKKALFTPLRVAAIAAAITVLISLPFISKQDDPELSVPVVATEKKIEIGTDKAVLTLEDGSEIPLEAGKSYTNKHLTSNGKELTYDTSDNKTSEIKYNTLTIPRGGQFFITLSDGTQVWLNSESKIKYPVTFTKGNTRMVELIYGEAYFDVSPSTQHQGADFMVKSQEQNVKVLGTEFNVKAYKSDSYIATTLVEGSVSIENKGTTRKLTPGNQSKFNTVTNTIKITAVDVNDAISWKEGLFSFKNKTLHEIMLQLSRWYDVDIEIENAEAGEIRFNGVFNKHQDLENILLTIENTNEAKFEKIENKIIMK</sequence>
<reference evidence="4 5" key="1">
    <citation type="submission" date="2016-10" db="EMBL/GenBank/DDBJ databases">
        <authorList>
            <person name="de Groot N.N."/>
        </authorList>
    </citation>
    <scope>NUCLEOTIDE SEQUENCE [LARGE SCALE GENOMIC DNA]</scope>
    <source>
        <strain evidence="4 5">CGMCC 1.6114</strain>
    </source>
</reference>
<dbReference type="OrthoDB" id="704021at2"/>
<dbReference type="Proteomes" id="UP000183209">
    <property type="component" value="Unassembled WGS sequence"/>
</dbReference>
<dbReference type="Gene3D" id="2.60.120.1440">
    <property type="match status" value="1"/>
</dbReference>
<gene>
    <name evidence="4" type="ORF">SAMN04487906_1431</name>
</gene>
<dbReference type="RefSeq" id="WP_074977907.1">
    <property type="nucleotide sequence ID" value="NZ_FPAG01000004.1"/>
</dbReference>
<feature type="transmembrane region" description="Helical" evidence="1">
    <location>
        <begin position="72"/>
        <end position="91"/>
    </location>
</feature>
<dbReference type="GO" id="GO:0016989">
    <property type="term" value="F:sigma factor antagonist activity"/>
    <property type="evidence" value="ECO:0007669"/>
    <property type="project" value="TreeGrafter"/>
</dbReference>
<evidence type="ECO:0000259" key="3">
    <source>
        <dbReference type="Pfam" id="PF16344"/>
    </source>
</evidence>
<dbReference type="InterPro" id="IPR012373">
    <property type="entry name" value="Ferrdict_sens_TM"/>
</dbReference>
<dbReference type="PANTHER" id="PTHR30273">
    <property type="entry name" value="PERIPLASMIC SIGNAL SENSOR AND SIGMA FACTOR ACTIVATOR FECR-RELATED"/>
    <property type="match status" value="1"/>
</dbReference>
<dbReference type="Pfam" id="PF04773">
    <property type="entry name" value="FecR"/>
    <property type="match status" value="1"/>
</dbReference>
<evidence type="ECO:0000313" key="5">
    <source>
        <dbReference type="Proteomes" id="UP000183209"/>
    </source>
</evidence>
<keyword evidence="1" id="KW-0472">Membrane</keyword>
<dbReference type="InterPro" id="IPR006860">
    <property type="entry name" value="FecR"/>
</dbReference>
<dbReference type="EMBL" id="FPAG01000004">
    <property type="protein sequence ID" value="SFS72218.1"/>
    <property type="molecule type" value="Genomic_DNA"/>
</dbReference>